<feature type="transmembrane region" description="Helical" evidence="9">
    <location>
        <begin position="281"/>
        <end position="309"/>
    </location>
</feature>
<gene>
    <name evidence="10" type="ORF">EHYA_01245</name>
</gene>
<sequence>MTVHQPILQNLGDPPSMSTDATPGAHSDDHRDDPSGRAAGRRTVLIAAIALTATVVVLTGISLSVGAGEVGVGGAFDYIFNRHGARSDSHLTLVIRDLRLPRTLTALLTGAALGTAGCLLQTVTRNPLAETGLLGVNAGASLGVVLGITLVGVQTGYGYLVWAFAGAAVAGLLVLAISARRGGGSPMRLVLAGAALSATFGGITNILIVNSTEAYDNFRFWILGSLAGIQGFDSLGSLAPVLAGGFVLAVLVSRSLSALVLGDDLARGLGHRPALTRALVAVSVTLLTASSVALVGPISFLGLLAGFLARTLAGPRILAQLCFSALIGAAVLTAADVAARVVARPFEAPVSVIVALIGAPLLIGVVRSRRLGALGLTDAPESMSASGGGVGGAARVRRLIGRGRGGAGAARGSEVARAGEPVPEHAAVPGHEAARADEAARSAALVRRVRRLPEHLVLRRGRFSLLLPGRSVLATTLLAVALAAAIVVSVYSGQRELGLVRTFDAILGRGDHFDVLLVREFRLGRIVAGAAAGAALGVAGCLTQTLARNRLATPELLGVNDGATAAVLVSVSFSASGSFGAWWAGPIGALVAAVVVTAVAGGLGQRGYRVLVVGLALSALASAITQVVLARRSLNSASALYVWSSGSLNGRGYSVAWPVLIGLAVLVPLALALGRKLDVLRFDDSTASSLGLDPGRIRLICLVAAVCLAGLAVGICGPVGFVALAAPVIAGRLTGPLRVPVLGSMLVGAILIVLADMLGRIVLDGVEIPVGVVTTVLGGPFLLWVLLGRSGAARA</sequence>
<feature type="transmembrane region" description="Helical" evidence="9">
    <location>
        <begin position="321"/>
        <end position="342"/>
    </location>
</feature>
<dbReference type="InterPro" id="IPR000522">
    <property type="entry name" value="ABC_transptr_permease_BtuC"/>
</dbReference>
<feature type="transmembrane region" description="Helical" evidence="9">
    <location>
        <begin position="44"/>
        <end position="67"/>
    </location>
</feature>
<evidence type="ECO:0000313" key="10">
    <source>
        <dbReference type="EMBL" id="GCD93600.1"/>
    </source>
</evidence>
<dbReference type="Pfam" id="PF01032">
    <property type="entry name" value="FecCD"/>
    <property type="match status" value="2"/>
</dbReference>
<dbReference type="GO" id="GO:0033214">
    <property type="term" value="P:siderophore-iron import into cell"/>
    <property type="evidence" value="ECO:0007669"/>
    <property type="project" value="TreeGrafter"/>
</dbReference>
<evidence type="ECO:0000256" key="3">
    <source>
        <dbReference type="ARBA" id="ARBA00022448"/>
    </source>
</evidence>
<evidence type="ECO:0000256" key="7">
    <source>
        <dbReference type="ARBA" id="ARBA00023136"/>
    </source>
</evidence>
<evidence type="ECO:0000256" key="6">
    <source>
        <dbReference type="ARBA" id="ARBA00022989"/>
    </source>
</evidence>
<dbReference type="EMBL" id="BIFH01000014">
    <property type="protein sequence ID" value="GCD93600.1"/>
    <property type="molecule type" value="Genomic_DNA"/>
</dbReference>
<dbReference type="RefSeq" id="WP_246126477.1">
    <property type="nucleotide sequence ID" value="NZ_BIFH01000014.1"/>
</dbReference>
<keyword evidence="3" id="KW-0813">Transport</keyword>
<name>A0A401YGB4_9ACTN</name>
<evidence type="ECO:0000256" key="2">
    <source>
        <dbReference type="ARBA" id="ARBA00007935"/>
    </source>
</evidence>
<evidence type="ECO:0000256" key="5">
    <source>
        <dbReference type="ARBA" id="ARBA00022692"/>
    </source>
</evidence>
<feature type="compositionally biased region" description="Basic and acidic residues" evidence="8">
    <location>
        <begin position="26"/>
        <end position="35"/>
    </location>
</feature>
<feature type="transmembrane region" description="Helical" evidence="9">
    <location>
        <begin position="132"/>
        <end position="153"/>
    </location>
</feature>
<dbReference type="GO" id="GO:0022857">
    <property type="term" value="F:transmembrane transporter activity"/>
    <property type="evidence" value="ECO:0007669"/>
    <property type="project" value="InterPro"/>
</dbReference>
<accession>A0A401YGB4</accession>
<feature type="transmembrane region" description="Helical" evidence="9">
    <location>
        <begin position="103"/>
        <end position="120"/>
    </location>
</feature>
<evidence type="ECO:0000256" key="9">
    <source>
        <dbReference type="SAM" id="Phobius"/>
    </source>
</evidence>
<evidence type="ECO:0000313" key="11">
    <source>
        <dbReference type="Proteomes" id="UP000286931"/>
    </source>
</evidence>
<dbReference type="AlphaFoldDB" id="A0A401YGB4"/>
<keyword evidence="7 9" id="KW-0472">Membrane</keyword>
<feature type="transmembrane region" description="Helical" evidence="9">
    <location>
        <begin position="242"/>
        <end position="261"/>
    </location>
</feature>
<reference evidence="10 11" key="1">
    <citation type="submission" date="2018-12" db="EMBL/GenBank/DDBJ databases">
        <title>Draft genome sequence of Embleya hyalina NBRC 13850T.</title>
        <authorList>
            <person name="Komaki H."/>
            <person name="Hosoyama A."/>
            <person name="Kimura A."/>
            <person name="Ichikawa N."/>
            <person name="Tamura T."/>
        </authorList>
    </citation>
    <scope>NUCLEOTIDE SEQUENCE [LARGE SCALE GENOMIC DNA]</scope>
    <source>
        <strain evidence="10 11">NBRC 13850</strain>
    </source>
</reference>
<feature type="transmembrane region" description="Helical" evidence="9">
    <location>
        <begin position="581"/>
        <end position="603"/>
    </location>
</feature>
<protein>
    <submittedName>
        <fullName evidence="10">Iron ABC transporter permease</fullName>
    </submittedName>
</protein>
<feature type="transmembrane region" description="Helical" evidence="9">
    <location>
        <begin position="650"/>
        <end position="673"/>
    </location>
</feature>
<proteinExistence type="inferred from homology"/>
<comment type="similarity">
    <text evidence="2">Belongs to the binding-protein-dependent transport system permease family. FecCD subfamily.</text>
</comment>
<evidence type="ECO:0000256" key="4">
    <source>
        <dbReference type="ARBA" id="ARBA00022475"/>
    </source>
</evidence>
<feature type="transmembrane region" description="Helical" evidence="9">
    <location>
        <begin position="523"/>
        <end position="543"/>
    </location>
</feature>
<evidence type="ECO:0000256" key="8">
    <source>
        <dbReference type="SAM" id="MobiDB-lite"/>
    </source>
</evidence>
<evidence type="ECO:0000256" key="1">
    <source>
        <dbReference type="ARBA" id="ARBA00004651"/>
    </source>
</evidence>
<dbReference type="Proteomes" id="UP000286931">
    <property type="component" value="Unassembled WGS sequence"/>
</dbReference>
<dbReference type="GO" id="GO:0005886">
    <property type="term" value="C:plasma membrane"/>
    <property type="evidence" value="ECO:0007669"/>
    <property type="project" value="UniProtKB-SubCell"/>
</dbReference>
<dbReference type="CDD" id="cd06550">
    <property type="entry name" value="TM_ABC_iron-siderophores_like"/>
    <property type="match status" value="2"/>
</dbReference>
<feature type="region of interest" description="Disordered" evidence="8">
    <location>
        <begin position="1"/>
        <end position="37"/>
    </location>
</feature>
<keyword evidence="4" id="KW-1003">Cell membrane</keyword>
<dbReference type="NCBIfam" id="NF007872">
    <property type="entry name" value="PRK10577.2-3"/>
    <property type="match status" value="1"/>
</dbReference>
<dbReference type="PANTHER" id="PTHR30472">
    <property type="entry name" value="FERRIC ENTEROBACTIN TRANSPORT SYSTEM PERMEASE PROTEIN"/>
    <property type="match status" value="1"/>
</dbReference>
<feature type="transmembrane region" description="Helical" evidence="9">
    <location>
        <begin position="741"/>
        <end position="763"/>
    </location>
</feature>
<keyword evidence="11" id="KW-1185">Reference proteome</keyword>
<comment type="caution">
    <text evidence="10">The sequence shown here is derived from an EMBL/GenBank/DDBJ whole genome shotgun (WGS) entry which is preliminary data.</text>
</comment>
<feature type="transmembrane region" description="Helical" evidence="9">
    <location>
        <begin position="159"/>
        <end position="177"/>
    </location>
</feature>
<feature type="transmembrane region" description="Helical" evidence="9">
    <location>
        <begin position="699"/>
        <end position="729"/>
    </location>
</feature>
<keyword evidence="6 9" id="KW-1133">Transmembrane helix</keyword>
<feature type="transmembrane region" description="Helical" evidence="9">
    <location>
        <begin position="189"/>
        <end position="212"/>
    </location>
</feature>
<dbReference type="InterPro" id="IPR037294">
    <property type="entry name" value="ABC_BtuC-like"/>
</dbReference>
<dbReference type="SUPFAM" id="SSF81345">
    <property type="entry name" value="ABC transporter involved in vitamin B12 uptake, BtuC"/>
    <property type="match status" value="2"/>
</dbReference>
<feature type="transmembrane region" description="Helical" evidence="9">
    <location>
        <begin position="472"/>
        <end position="491"/>
    </location>
</feature>
<feature type="transmembrane region" description="Helical" evidence="9">
    <location>
        <begin position="770"/>
        <end position="787"/>
    </location>
</feature>
<feature type="transmembrane region" description="Helical" evidence="9">
    <location>
        <begin position="610"/>
        <end position="630"/>
    </location>
</feature>
<keyword evidence="5 9" id="KW-0812">Transmembrane</keyword>
<dbReference type="Gene3D" id="1.10.3470.10">
    <property type="entry name" value="ABC transporter involved in vitamin B12 uptake, BtuC"/>
    <property type="match status" value="2"/>
</dbReference>
<dbReference type="PANTHER" id="PTHR30472:SF1">
    <property type="entry name" value="FE(3+) DICITRATE TRANSPORT SYSTEM PERMEASE PROTEIN FECC-RELATED"/>
    <property type="match status" value="1"/>
</dbReference>
<feature type="transmembrane region" description="Helical" evidence="9">
    <location>
        <begin position="348"/>
        <end position="366"/>
    </location>
</feature>
<organism evidence="10 11">
    <name type="scientific">Embleya hyalina</name>
    <dbReference type="NCBI Taxonomy" id="516124"/>
    <lineage>
        <taxon>Bacteria</taxon>
        <taxon>Bacillati</taxon>
        <taxon>Actinomycetota</taxon>
        <taxon>Actinomycetes</taxon>
        <taxon>Kitasatosporales</taxon>
        <taxon>Streptomycetaceae</taxon>
        <taxon>Embleya</taxon>
    </lineage>
</organism>
<comment type="subcellular location">
    <subcellularLocation>
        <location evidence="1">Cell membrane</location>
        <topology evidence="1">Multi-pass membrane protein</topology>
    </subcellularLocation>
</comment>